<gene>
    <name evidence="2" type="ORF">GCM10009801_44400</name>
</gene>
<organism evidence="2 3">
    <name type="scientific">Streptomyces albiaxialis</name>
    <dbReference type="NCBI Taxonomy" id="329523"/>
    <lineage>
        <taxon>Bacteria</taxon>
        <taxon>Bacillati</taxon>
        <taxon>Actinomycetota</taxon>
        <taxon>Actinomycetes</taxon>
        <taxon>Kitasatosporales</taxon>
        <taxon>Streptomycetaceae</taxon>
        <taxon>Streptomyces</taxon>
    </lineage>
</organism>
<dbReference type="PANTHER" id="PTHR12461:SF105">
    <property type="entry name" value="HYPOXIA-INDUCIBLE FACTOR 1-ALPHA INHIBITOR"/>
    <property type="match status" value="1"/>
</dbReference>
<keyword evidence="3" id="KW-1185">Reference proteome</keyword>
<comment type="caution">
    <text evidence="2">The sequence shown here is derived from an EMBL/GenBank/DDBJ whole genome shotgun (WGS) entry which is preliminary data.</text>
</comment>
<sequence>MAKFHIAEITAAEVDDRFWEKYVLARQPVVIRGIYADEPLAEAATLDGARRLLGQMPVLIQDEYTRQIDYTRKEFVESEEKPPEPKLGTLDEYLDGYGTQEASRKVVTEWDLPTDVLRSFTIPEFCRPTTDHHSLYLHSFIAGPQNWAHLHFDMDQRHVLLAQIFGSKGVALFPPSSSPWLHPFGNFGSISLQVMEPEERRRFVELAGGAYTVIHPTDAVYIPPLLWHYLDYLDLGASFNVRFGRNPYSKFLSVENFLADQYLQAVAEPFAGIAPGAEPSAGQRAVLEEVIGAFNKDYDSRHDKYRAMRQVFRDLHKSQGLTPELPLFLFPLDEETDFYDEMRLNSNFLYRPGVRTSLEQIATPEPPASPAQLQSLDKAVSAADYGPELLEKVLFNKFGKDSLAGLDREEASRMLAFLRSPNGARPAAAPAARGDR</sequence>
<dbReference type="InterPro" id="IPR041667">
    <property type="entry name" value="Cupin_8"/>
</dbReference>
<dbReference type="InterPro" id="IPR003347">
    <property type="entry name" value="JmjC_dom"/>
</dbReference>
<dbReference type="PROSITE" id="PS51184">
    <property type="entry name" value="JMJC"/>
    <property type="match status" value="1"/>
</dbReference>
<evidence type="ECO:0000313" key="3">
    <source>
        <dbReference type="Proteomes" id="UP001500016"/>
    </source>
</evidence>
<evidence type="ECO:0000259" key="1">
    <source>
        <dbReference type="PROSITE" id="PS51184"/>
    </source>
</evidence>
<evidence type="ECO:0000313" key="2">
    <source>
        <dbReference type="EMBL" id="GAA2083750.1"/>
    </source>
</evidence>
<dbReference type="PANTHER" id="PTHR12461">
    <property type="entry name" value="HYPOXIA-INDUCIBLE FACTOR 1 ALPHA INHIBITOR-RELATED"/>
    <property type="match status" value="1"/>
</dbReference>
<dbReference type="EMBL" id="BAAAPE010000011">
    <property type="protein sequence ID" value="GAA2083750.1"/>
    <property type="molecule type" value="Genomic_DNA"/>
</dbReference>
<feature type="domain" description="JmjC" evidence="1">
    <location>
        <begin position="101"/>
        <end position="258"/>
    </location>
</feature>
<dbReference type="Pfam" id="PF13621">
    <property type="entry name" value="Cupin_8"/>
    <property type="match status" value="1"/>
</dbReference>
<accession>A0ABN2W5K4</accession>
<proteinExistence type="predicted"/>
<name>A0ABN2W5K4_9ACTN</name>
<dbReference type="SUPFAM" id="SSF51197">
    <property type="entry name" value="Clavaminate synthase-like"/>
    <property type="match status" value="1"/>
</dbReference>
<dbReference type="Gene3D" id="2.60.120.650">
    <property type="entry name" value="Cupin"/>
    <property type="match status" value="1"/>
</dbReference>
<dbReference type="Proteomes" id="UP001500016">
    <property type="component" value="Unassembled WGS sequence"/>
</dbReference>
<reference evidence="2 3" key="1">
    <citation type="journal article" date="2019" name="Int. J. Syst. Evol. Microbiol.">
        <title>The Global Catalogue of Microorganisms (GCM) 10K type strain sequencing project: providing services to taxonomists for standard genome sequencing and annotation.</title>
        <authorList>
            <consortium name="The Broad Institute Genomics Platform"/>
            <consortium name="The Broad Institute Genome Sequencing Center for Infectious Disease"/>
            <person name="Wu L."/>
            <person name="Ma J."/>
        </authorList>
    </citation>
    <scope>NUCLEOTIDE SEQUENCE [LARGE SCALE GENOMIC DNA]</scope>
    <source>
        <strain evidence="2 3">JCM 15478</strain>
    </source>
</reference>
<protein>
    <recommendedName>
        <fullName evidence="1">JmjC domain-containing protein</fullName>
    </recommendedName>
</protein>
<dbReference type="RefSeq" id="WP_344530821.1">
    <property type="nucleotide sequence ID" value="NZ_BAAAPE010000011.1"/>
</dbReference>